<evidence type="ECO:0000313" key="11">
    <source>
        <dbReference type="EMBL" id="TBN57654.1"/>
    </source>
</evidence>
<dbReference type="InterPro" id="IPR003594">
    <property type="entry name" value="HATPase_dom"/>
</dbReference>
<dbReference type="InterPro" id="IPR005467">
    <property type="entry name" value="His_kinase_dom"/>
</dbReference>
<comment type="catalytic activity">
    <reaction evidence="1">
        <text>ATP + protein L-histidine = ADP + protein N-phospho-L-histidine.</text>
        <dbReference type="EC" id="2.7.13.3"/>
    </reaction>
</comment>
<dbReference type="PANTHER" id="PTHR45453:SF1">
    <property type="entry name" value="PHOSPHATE REGULON SENSOR PROTEIN PHOR"/>
    <property type="match status" value="1"/>
</dbReference>
<dbReference type="InterPro" id="IPR036890">
    <property type="entry name" value="HATPase_C_sf"/>
</dbReference>
<evidence type="ECO:0000256" key="1">
    <source>
        <dbReference type="ARBA" id="ARBA00000085"/>
    </source>
</evidence>
<comment type="subcellular location">
    <subcellularLocation>
        <location evidence="2">Cell membrane</location>
    </subcellularLocation>
</comment>
<evidence type="ECO:0000259" key="10">
    <source>
        <dbReference type="PROSITE" id="PS50109"/>
    </source>
</evidence>
<dbReference type="Gene3D" id="1.10.287.130">
    <property type="match status" value="1"/>
</dbReference>
<sequence>MDSTWLVPLSLAFGLFVGAGTVIITVVAARRGQRAVDVVSSSVPDGIDQVLDALESAGVVLDPSNNVIKASPGALAFGLVYNGSLVHPELIKLVDKVRRKGKTIVEELHLARGPFGDANIYLFVRVARLGARYVLVLAEDRTESYRLDEVRRDFVANISHELKTPIGAVSLLAEAMAEASDDAVQVRKFAKRLTKESERLTRITREIIELSRLQAADVLTKPDLVDIDHVVAIAIDQNRVAADSRRVNLVSGGDAGAEVYGDEPLLAVALHNLVANAIQYSAKGSRVGVGVSHEDGIVEIAVTDQGVGIPEEDLDRVFERFYRIDPARSRHTGGSGLGLSIVKHVVQNHGGDVRVWSQPGSGSTFTIRLPEASSASAASLGEEQ</sequence>
<gene>
    <name evidence="11" type="ORF">EYE40_09785</name>
</gene>
<dbReference type="PRINTS" id="PR00344">
    <property type="entry name" value="BCTRLSENSOR"/>
</dbReference>
<keyword evidence="7" id="KW-0902">Two-component regulatory system</keyword>
<evidence type="ECO:0000256" key="5">
    <source>
        <dbReference type="ARBA" id="ARBA00022679"/>
    </source>
</evidence>
<reference evidence="12" key="1">
    <citation type="submission" date="2019-02" db="EMBL/GenBank/DDBJ databases">
        <title>Glaciihabitans arcticus sp. nov., a psychrotolerant bacterium isolated from polar soil.</title>
        <authorList>
            <person name="Dahal R.H."/>
        </authorList>
    </citation>
    <scope>NUCLEOTIDE SEQUENCE [LARGE SCALE GENOMIC DNA]</scope>
    <source>
        <strain evidence="12">RP-3-7</strain>
    </source>
</reference>
<dbReference type="Pfam" id="PF00512">
    <property type="entry name" value="HisKA"/>
    <property type="match status" value="1"/>
</dbReference>
<dbReference type="InterPro" id="IPR004358">
    <property type="entry name" value="Sig_transdc_His_kin-like_C"/>
</dbReference>
<dbReference type="GO" id="GO:0005886">
    <property type="term" value="C:plasma membrane"/>
    <property type="evidence" value="ECO:0007669"/>
    <property type="project" value="UniProtKB-SubCell"/>
</dbReference>
<proteinExistence type="predicted"/>
<protein>
    <recommendedName>
        <fullName evidence="8">Sensor-like histidine kinase SenX3</fullName>
        <ecNumber evidence="3">2.7.13.3</ecNumber>
    </recommendedName>
</protein>
<evidence type="ECO:0000256" key="8">
    <source>
        <dbReference type="ARBA" id="ARBA00039401"/>
    </source>
</evidence>
<dbReference type="SMART" id="SM00388">
    <property type="entry name" value="HisKA"/>
    <property type="match status" value="1"/>
</dbReference>
<dbReference type="Pfam" id="PF02518">
    <property type="entry name" value="HATPase_c"/>
    <property type="match status" value="1"/>
</dbReference>
<evidence type="ECO:0000256" key="2">
    <source>
        <dbReference type="ARBA" id="ARBA00004236"/>
    </source>
</evidence>
<name>A0A4Q9GTY5_9MICO</name>
<dbReference type="InterPro" id="IPR050351">
    <property type="entry name" value="BphY/WalK/GraS-like"/>
</dbReference>
<dbReference type="InterPro" id="IPR036097">
    <property type="entry name" value="HisK_dim/P_sf"/>
</dbReference>
<dbReference type="PROSITE" id="PS50109">
    <property type="entry name" value="HIS_KIN"/>
    <property type="match status" value="1"/>
</dbReference>
<dbReference type="PANTHER" id="PTHR45453">
    <property type="entry name" value="PHOSPHATE REGULON SENSOR PROTEIN PHOR"/>
    <property type="match status" value="1"/>
</dbReference>
<keyword evidence="9" id="KW-0472">Membrane</keyword>
<dbReference type="SUPFAM" id="SSF55874">
    <property type="entry name" value="ATPase domain of HSP90 chaperone/DNA topoisomerase II/histidine kinase"/>
    <property type="match status" value="1"/>
</dbReference>
<dbReference type="EMBL" id="SISG01000001">
    <property type="protein sequence ID" value="TBN57654.1"/>
    <property type="molecule type" value="Genomic_DNA"/>
</dbReference>
<dbReference type="InterPro" id="IPR003661">
    <property type="entry name" value="HisK_dim/P_dom"/>
</dbReference>
<evidence type="ECO:0000256" key="6">
    <source>
        <dbReference type="ARBA" id="ARBA00022777"/>
    </source>
</evidence>
<comment type="caution">
    <text evidence="11">The sequence shown here is derived from an EMBL/GenBank/DDBJ whole genome shotgun (WGS) entry which is preliminary data.</text>
</comment>
<dbReference type="Gene3D" id="3.30.565.10">
    <property type="entry name" value="Histidine kinase-like ATPase, C-terminal domain"/>
    <property type="match status" value="1"/>
</dbReference>
<accession>A0A4Q9GTY5</accession>
<keyword evidence="12" id="KW-1185">Reference proteome</keyword>
<dbReference type="RefSeq" id="WP_130981765.1">
    <property type="nucleotide sequence ID" value="NZ_SISG01000001.1"/>
</dbReference>
<dbReference type="CDD" id="cd00082">
    <property type="entry name" value="HisKA"/>
    <property type="match status" value="1"/>
</dbReference>
<feature type="transmembrane region" description="Helical" evidence="9">
    <location>
        <begin position="6"/>
        <end position="29"/>
    </location>
</feature>
<dbReference type="CDD" id="cd00075">
    <property type="entry name" value="HATPase"/>
    <property type="match status" value="1"/>
</dbReference>
<evidence type="ECO:0000256" key="4">
    <source>
        <dbReference type="ARBA" id="ARBA00022553"/>
    </source>
</evidence>
<dbReference type="AlphaFoldDB" id="A0A4Q9GTY5"/>
<dbReference type="GO" id="GO:0016036">
    <property type="term" value="P:cellular response to phosphate starvation"/>
    <property type="evidence" value="ECO:0007669"/>
    <property type="project" value="TreeGrafter"/>
</dbReference>
<feature type="domain" description="Histidine kinase" evidence="10">
    <location>
        <begin position="157"/>
        <end position="373"/>
    </location>
</feature>
<keyword evidence="4" id="KW-0597">Phosphoprotein</keyword>
<dbReference type="GO" id="GO:0000155">
    <property type="term" value="F:phosphorelay sensor kinase activity"/>
    <property type="evidence" value="ECO:0007669"/>
    <property type="project" value="InterPro"/>
</dbReference>
<dbReference type="SMART" id="SM00387">
    <property type="entry name" value="HATPase_c"/>
    <property type="match status" value="1"/>
</dbReference>
<dbReference type="EC" id="2.7.13.3" evidence="3"/>
<evidence type="ECO:0000256" key="9">
    <source>
        <dbReference type="SAM" id="Phobius"/>
    </source>
</evidence>
<keyword evidence="5" id="KW-0808">Transferase</keyword>
<dbReference type="FunFam" id="3.30.565.10:FF:000006">
    <property type="entry name" value="Sensor histidine kinase WalK"/>
    <property type="match status" value="1"/>
</dbReference>
<organism evidence="11 12">
    <name type="scientific">Glaciihabitans arcticus</name>
    <dbReference type="NCBI Taxonomy" id="2668039"/>
    <lineage>
        <taxon>Bacteria</taxon>
        <taxon>Bacillati</taxon>
        <taxon>Actinomycetota</taxon>
        <taxon>Actinomycetes</taxon>
        <taxon>Micrococcales</taxon>
        <taxon>Microbacteriaceae</taxon>
        <taxon>Glaciihabitans</taxon>
    </lineage>
</organism>
<dbReference type="Proteomes" id="UP000294194">
    <property type="component" value="Unassembled WGS sequence"/>
</dbReference>
<evidence type="ECO:0000313" key="12">
    <source>
        <dbReference type="Proteomes" id="UP000294194"/>
    </source>
</evidence>
<evidence type="ECO:0000256" key="7">
    <source>
        <dbReference type="ARBA" id="ARBA00023012"/>
    </source>
</evidence>
<keyword evidence="6 11" id="KW-0418">Kinase</keyword>
<dbReference type="SUPFAM" id="SSF47384">
    <property type="entry name" value="Homodimeric domain of signal transducing histidine kinase"/>
    <property type="match status" value="1"/>
</dbReference>
<keyword evidence="9" id="KW-1133">Transmembrane helix</keyword>
<evidence type="ECO:0000256" key="3">
    <source>
        <dbReference type="ARBA" id="ARBA00012438"/>
    </source>
</evidence>
<keyword evidence="9" id="KW-0812">Transmembrane</keyword>
<dbReference type="GO" id="GO:0004721">
    <property type="term" value="F:phosphoprotein phosphatase activity"/>
    <property type="evidence" value="ECO:0007669"/>
    <property type="project" value="TreeGrafter"/>
</dbReference>